<dbReference type="Proteomes" id="UP000001600">
    <property type="component" value="Plasmid pAtK84c"/>
</dbReference>
<comment type="similarity">
    <text evidence="2">Belongs to the bacterial solute-binding protein SsuA/TauA family.</text>
</comment>
<evidence type="ECO:0000256" key="4">
    <source>
        <dbReference type="SAM" id="SignalP"/>
    </source>
</evidence>
<evidence type="ECO:0000256" key="2">
    <source>
        <dbReference type="ARBA" id="ARBA00010742"/>
    </source>
</evidence>
<dbReference type="RefSeq" id="WP_012653322.1">
    <property type="nucleotide sequence ID" value="NC_011987.1"/>
</dbReference>
<organism evidence="6 7">
    <name type="scientific">Rhizobium rhizogenes (strain K84 / ATCC BAA-868)</name>
    <name type="common">Agrobacterium radiobacter</name>
    <dbReference type="NCBI Taxonomy" id="311403"/>
    <lineage>
        <taxon>Bacteria</taxon>
        <taxon>Pseudomonadati</taxon>
        <taxon>Pseudomonadota</taxon>
        <taxon>Alphaproteobacteria</taxon>
        <taxon>Hyphomicrobiales</taxon>
        <taxon>Rhizobiaceae</taxon>
        <taxon>Rhizobium/Agrobacterium group</taxon>
        <taxon>Rhizobium</taxon>
    </lineage>
</organism>
<name>B9JQB1_RHIR8</name>
<reference evidence="6 7" key="1">
    <citation type="journal article" date="2009" name="J. Bacteriol.">
        <title>Genome sequences of three Agrobacterium biovars help elucidate the evolution of multichromosome genomes in bacteria.</title>
        <authorList>
            <person name="Slater S.C."/>
            <person name="Goldman B.S."/>
            <person name="Goodner B."/>
            <person name="Setubal J.C."/>
            <person name="Farrand S.K."/>
            <person name="Nester E.W."/>
            <person name="Burr T.J."/>
            <person name="Banta L."/>
            <person name="Dickerman A.W."/>
            <person name="Paulsen I."/>
            <person name="Otten L."/>
            <person name="Suen G."/>
            <person name="Welch R."/>
            <person name="Almeida N.F."/>
            <person name="Arnold F."/>
            <person name="Burton O.T."/>
            <person name="Du Z."/>
            <person name="Ewing A."/>
            <person name="Godsy E."/>
            <person name="Heisel S."/>
            <person name="Houmiel K.L."/>
            <person name="Jhaveri J."/>
            <person name="Lu J."/>
            <person name="Miller N.M."/>
            <person name="Norton S."/>
            <person name="Chen Q."/>
            <person name="Phoolcharoen W."/>
            <person name="Ohlin V."/>
            <person name="Ondrusek D."/>
            <person name="Pride N."/>
            <person name="Stricklin S.L."/>
            <person name="Sun J."/>
            <person name="Wheeler C."/>
            <person name="Wilson L."/>
            <person name="Zhu H."/>
            <person name="Wood D.W."/>
        </authorList>
    </citation>
    <scope>NUCLEOTIDE SEQUENCE [LARGE SCALE GENOMIC DNA]</scope>
    <source>
        <strain evidence="7">K84 / ATCC BAA-868</strain>
        <plasmid evidence="6 7">pAtK84c</plasmid>
    </source>
</reference>
<evidence type="ECO:0000256" key="1">
    <source>
        <dbReference type="ARBA" id="ARBA00004418"/>
    </source>
</evidence>
<feature type="signal peptide" evidence="4">
    <location>
        <begin position="1"/>
        <end position="31"/>
    </location>
</feature>
<accession>B9JQB1</accession>
<dbReference type="PANTHER" id="PTHR30024:SF47">
    <property type="entry name" value="TAURINE-BINDING PERIPLASMIC PROTEIN"/>
    <property type="match status" value="1"/>
</dbReference>
<sequence length="319" mass="34219">MFQRSLCRSASIALFILLSVLVALEGSPAGAQEKTIRLLRAPVGAFQPLYVALERGYFKERGLVVEIAIGGGPDQNIAQAMAGQVEIVMTGAVPLVAAAANGVPVVAVLGAEAHDDPATTGLMVKVDSPIRTLADLKGKRIGLPGIASPQGLATLLALDGAGLTQKDVALVNLPFDAVVESAERGQVDATFPVGFFYTLAKARGFRELPDVIRPLEGTPAVLYATARQWAEENPNTLKAFNEAMLRAYADANSNQTLVRQVDRLQTRLPSNFIDTRPIVPFVGTFNRNVWYKMNVALARFGLIPRVPASNEYIWDGAPR</sequence>
<dbReference type="PANTHER" id="PTHR30024">
    <property type="entry name" value="ALIPHATIC SULFONATES-BINDING PROTEIN-RELATED"/>
    <property type="match status" value="1"/>
</dbReference>
<dbReference type="HOGENOM" id="CLU_028871_5_1_5"/>
<gene>
    <name evidence="6" type="ordered locus">Arad_12341</name>
</gene>
<dbReference type="Pfam" id="PF09084">
    <property type="entry name" value="NMT1"/>
    <property type="match status" value="1"/>
</dbReference>
<dbReference type="SUPFAM" id="SSF53850">
    <property type="entry name" value="Periplasmic binding protein-like II"/>
    <property type="match status" value="1"/>
</dbReference>
<feature type="chain" id="PRO_5002887275" evidence="4">
    <location>
        <begin position="32"/>
        <end position="319"/>
    </location>
</feature>
<dbReference type="EMBL" id="CP000631">
    <property type="protein sequence ID" value="ACM31330.1"/>
    <property type="molecule type" value="Genomic_DNA"/>
</dbReference>
<protein>
    <submittedName>
        <fullName evidence="6">Twin-arginine translocation pathway signal</fullName>
    </submittedName>
</protein>
<dbReference type="AlphaFoldDB" id="B9JQB1"/>
<dbReference type="GO" id="GO:0042597">
    <property type="term" value="C:periplasmic space"/>
    <property type="evidence" value="ECO:0007669"/>
    <property type="project" value="UniProtKB-SubCell"/>
</dbReference>
<proteinExistence type="inferred from homology"/>
<keyword evidence="6" id="KW-0614">Plasmid</keyword>
<keyword evidence="3 4" id="KW-0732">Signal</keyword>
<dbReference type="Gene3D" id="3.40.190.10">
    <property type="entry name" value="Periplasmic binding protein-like II"/>
    <property type="match status" value="2"/>
</dbReference>
<evidence type="ECO:0000313" key="6">
    <source>
        <dbReference type="EMBL" id="ACM31330.1"/>
    </source>
</evidence>
<geneLocation type="plasmid" evidence="6 7">
    <name>pAtK84c</name>
</geneLocation>
<evidence type="ECO:0000313" key="7">
    <source>
        <dbReference type="Proteomes" id="UP000001600"/>
    </source>
</evidence>
<feature type="domain" description="SsuA/THI5-like" evidence="5">
    <location>
        <begin position="46"/>
        <end position="254"/>
    </location>
</feature>
<dbReference type="CDD" id="cd01008">
    <property type="entry name" value="PBP2_NrtA_SsuA_CpmA_like"/>
    <property type="match status" value="1"/>
</dbReference>
<dbReference type="InterPro" id="IPR015168">
    <property type="entry name" value="SsuA/THI5"/>
</dbReference>
<evidence type="ECO:0000259" key="5">
    <source>
        <dbReference type="Pfam" id="PF09084"/>
    </source>
</evidence>
<evidence type="ECO:0000256" key="3">
    <source>
        <dbReference type="ARBA" id="ARBA00022729"/>
    </source>
</evidence>
<comment type="subcellular location">
    <subcellularLocation>
        <location evidence="1">Periplasm</location>
    </subcellularLocation>
</comment>
<dbReference type="KEGG" id="ara:Arad_12341"/>